<accession>A0A0A1V1Q9</accession>
<dbReference type="HOGENOM" id="CLU_912422_0_0_1"/>
<dbReference type="InterPro" id="IPR036514">
    <property type="entry name" value="SGNH_hydro_sf"/>
</dbReference>
<comment type="caution">
    <text evidence="1">The sequence shown here is derived from an EMBL/GenBank/DDBJ whole genome shotgun (WGS) entry which is preliminary data.</text>
</comment>
<dbReference type="AlphaFoldDB" id="A0A0A1V1Q9"/>
<dbReference type="OrthoDB" id="2150942at2759"/>
<evidence type="ECO:0000313" key="1">
    <source>
        <dbReference type="EMBL" id="EXV03790.1"/>
    </source>
</evidence>
<gene>
    <name evidence="1" type="ORF">X797_003589</name>
</gene>
<dbReference type="Gene3D" id="3.40.50.1110">
    <property type="entry name" value="SGNH hydrolase"/>
    <property type="match status" value="1"/>
</dbReference>
<dbReference type="eggNOG" id="ENOG502RZ90">
    <property type="taxonomic scope" value="Eukaryota"/>
</dbReference>
<dbReference type="EMBL" id="JELW01000003">
    <property type="protein sequence ID" value="EXV03790.1"/>
    <property type="molecule type" value="Genomic_DNA"/>
</dbReference>
<name>A0A0A1V1Q9_9HYPO</name>
<proteinExistence type="predicted"/>
<protein>
    <recommendedName>
        <fullName evidence="3">Esterase, SGNH hydrolase-type, subgroup</fullName>
    </recommendedName>
</protein>
<reference evidence="1 2" key="1">
    <citation type="submission" date="2014-02" db="EMBL/GenBank/DDBJ databases">
        <title>The genome sequence of the entomopathogenic fungus Metarhizium robertsii ARSEF 2575.</title>
        <authorList>
            <person name="Giuliano Garisto Donzelli B."/>
            <person name="Roe B.A."/>
            <person name="Macmil S.L."/>
            <person name="Krasnoff S.B."/>
            <person name="Gibson D.M."/>
        </authorList>
    </citation>
    <scope>NUCLEOTIDE SEQUENCE [LARGE SCALE GENOMIC DNA]</scope>
    <source>
        <strain evidence="1 2">ARSEF 2575</strain>
    </source>
</reference>
<evidence type="ECO:0000313" key="2">
    <source>
        <dbReference type="Proteomes" id="UP000030151"/>
    </source>
</evidence>
<evidence type="ECO:0008006" key="3">
    <source>
        <dbReference type="Google" id="ProtNLM"/>
    </source>
</evidence>
<sequence length="305" mass="34071">MSKKINASRFYFEYKGHPISDIRAFHNIIISQRPTKPIVYLAGDSSLDNKYWLPSSSPGGETLPTEVPEIYKAALKPPHPKPDVAFWLNHFLGSQATALNLAVEASLLQERDSDLLAHDKFIRDHIRAEDILIVSVGANDIAMRPNLSTICHMLLLAWLTPTSRIQRGTAWPLRYFVNMFKTQVEKYVAKLVEQHKPRAVVVCMIYFPLEAQAAKQKSWADVSLGALGYNRWPGRLQAAITKMYELATQKVQIPGVSVIPVALFEALDGKRGGDYVERVEPSVEGGRKIASQLAAVINPLLETVE</sequence>
<dbReference type="SUPFAM" id="SSF52266">
    <property type="entry name" value="SGNH hydrolase"/>
    <property type="match status" value="1"/>
</dbReference>
<dbReference type="Proteomes" id="UP000030151">
    <property type="component" value="Unassembled WGS sequence"/>
</dbReference>
<organism evidence="1 2">
    <name type="scientific">Metarhizium robertsii</name>
    <dbReference type="NCBI Taxonomy" id="568076"/>
    <lineage>
        <taxon>Eukaryota</taxon>
        <taxon>Fungi</taxon>
        <taxon>Dikarya</taxon>
        <taxon>Ascomycota</taxon>
        <taxon>Pezizomycotina</taxon>
        <taxon>Sordariomycetes</taxon>
        <taxon>Hypocreomycetidae</taxon>
        <taxon>Hypocreales</taxon>
        <taxon>Clavicipitaceae</taxon>
        <taxon>Metarhizium</taxon>
    </lineage>
</organism>